<evidence type="ECO:0000313" key="1">
    <source>
        <dbReference type="EMBL" id="MCO5781372.1"/>
    </source>
</evidence>
<dbReference type="EMBL" id="JAJJVQ010000002">
    <property type="protein sequence ID" value="MCO5781372.1"/>
    <property type="molecule type" value="Genomic_DNA"/>
</dbReference>
<proteinExistence type="predicted"/>
<accession>A0ABT1B689</accession>
<evidence type="ECO:0000313" key="2">
    <source>
        <dbReference type="Proteomes" id="UP001139290"/>
    </source>
</evidence>
<sequence length="96" mass="10969">MKVITINESLFEDYLNKNNLANRKIVRNGGAFIEENNHPQSIVINHKDIINYVNNDDSIVTPKVNKTIPIVFYNLSLKKSILKLEAISFLGKLSIR</sequence>
<reference evidence="1" key="1">
    <citation type="submission" date="2021-11" db="EMBL/GenBank/DDBJ databases">
        <title>Citrobacter meridianamericanus sp. nov. isolated from soil.</title>
        <authorList>
            <person name="Furlan J.P.R."/>
            <person name="Stehling E.G."/>
        </authorList>
    </citation>
    <scope>NUCLEOTIDE SEQUENCE</scope>
    <source>
        <strain evidence="1">BR102</strain>
    </source>
</reference>
<dbReference type="Proteomes" id="UP001139290">
    <property type="component" value="Unassembled WGS sequence"/>
</dbReference>
<comment type="caution">
    <text evidence="1">The sequence shown here is derived from an EMBL/GenBank/DDBJ whole genome shotgun (WGS) entry which is preliminary data.</text>
</comment>
<name>A0ABT1B689_9ENTR</name>
<keyword evidence="2" id="KW-1185">Reference proteome</keyword>
<organism evidence="1 2">
    <name type="scientific">Citrobacter meridianamericanus</name>
    <dbReference type="NCBI Taxonomy" id="2894201"/>
    <lineage>
        <taxon>Bacteria</taxon>
        <taxon>Pseudomonadati</taxon>
        <taxon>Pseudomonadota</taxon>
        <taxon>Gammaproteobacteria</taxon>
        <taxon>Enterobacterales</taxon>
        <taxon>Enterobacteriaceae</taxon>
        <taxon>Citrobacter</taxon>
    </lineage>
</organism>
<gene>
    <name evidence="1" type="ORF">LOD26_08510</name>
</gene>
<dbReference type="RefSeq" id="WP_252838090.1">
    <property type="nucleotide sequence ID" value="NZ_JAJJVQ010000002.1"/>
</dbReference>
<protein>
    <submittedName>
        <fullName evidence="1">Uncharacterized protein</fullName>
    </submittedName>
</protein>